<comment type="similarity">
    <text evidence="1">Belongs to the 'phage' integrase family.</text>
</comment>
<keyword evidence="2" id="KW-0229">DNA integration</keyword>
<dbReference type="PANTHER" id="PTHR30629">
    <property type="entry name" value="PROPHAGE INTEGRASE"/>
    <property type="match status" value="1"/>
</dbReference>
<dbReference type="Gene3D" id="1.10.443.10">
    <property type="entry name" value="Intergrase catalytic core"/>
    <property type="match status" value="1"/>
</dbReference>
<dbReference type="PROSITE" id="PS51898">
    <property type="entry name" value="TYR_RECOMBINASE"/>
    <property type="match status" value="1"/>
</dbReference>
<sequence length="436" mass="48279">MEFFLKQRRKIAMRKSALNSTSTRPVSQRSETVQWDTEVPRLGLRQRGATSSWIVQWRADGRTRKQTLGRVDAIPLPQARELARTLLDGVEAGAAPDAAPTVAAFSRRYLKDLAPSWKPATHRAHAHDVEHLILPYLGSKRLNQVTRADLVSWKDGLPGSAASGNRALAVLSGMMRHAELLGLQPPGSNPCKGLRRRKTSFTATYLSEAQWARLGTALRRLEETHPREAGCFRFLALTGCRKGEALALRWDMIDGPRCALPDAKSGPRAIWLGRPAKRVLASFPRSNLYVFGEGKDPMPDHRIDRVWRKFRQSAKLDGIRLHDLRHSFASVGVNAGLDLRVTGGLLGHSDLATSEGYAHLEDRTIKAASQRVGTHLEKIVKVPASGRGAGRSLYQRFCRSSLSIDAFCAENGIDPATFRKGLVAWRRTSQNRRAGA</sequence>
<dbReference type="InterPro" id="IPR050808">
    <property type="entry name" value="Phage_Integrase"/>
</dbReference>
<dbReference type="PANTHER" id="PTHR30629:SF2">
    <property type="entry name" value="PROPHAGE INTEGRASE INTS-RELATED"/>
    <property type="match status" value="1"/>
</dbReference>
<dbReference type="Pfam" id="PF14659">
    <property type="entry name" value="Phage_int_SAM_3"/>
    <property type="match status" value="1"/>
</dbReference>
<gene>
    <name evidence="8" type="ORF">KUV26_21435</name>
</gene>
<dbReference type="CDD" id="cd00796">
    <property type="entry name" value="INT_Rci_Hp1_C"/>
    <property type="match status" value="1"/>
</dbReference>
<evidence type="ECO:0000256" key="3">
    <source>
        <dbReference type="ARBA" id="ARBA00023125"/>
    </source>
</evidence>
<evidence type="ECO:0000256" key="5">
    <source>
        <dbReference type="PROSITE-ProRule" id="PRU01248"/>
    </source>
</evidence>
<dbReference type="InterPro" id="IPR002104">
    <property type="entry name" value="Integrase_catalytic"/>
</dbReference>
<feature type="domain" description="Core-binding (CB)" evidence="7">
    <location>
        <begin position="100"/>
        <end position="179"/>
    </location>
</feature>
<evidence type="ECO:0000313" key="9">
    <source>
        <dbReference type="Proteomes" id="UP000766629"/>
    </source>
</evidence>
<dbReference type="InterPro" id="IPR038488">
    <property type="entry name" value="Integrase_DNA-bd_sf"/>
</dbReference>
<dbReference type="InterPro" id="IPR004107">
    <property type="entry name" value="Integrase_SAM-like_N"/>
</dbReference>
<keyword evidence="9" id="KW-1185">Reference proteome</keyword>
<organism evidence="8 9">
    <name type="scientific">Leisingera daeponensis</name>
    <dbReference type="NCBI Taxonomy" id="405746"/>
    <lineage>
        <taxon>Bacteria</taxon>
        <taxon>Pseudomonadati</taxon>
        <taxon>Pseudomonadota</taxon>
        <taxon>Alphaproteobacteria</taxon>
        <taxon>Rhodobacterales</taxon>
        <taxon>Roseobacteraceae</taxon>
        <taxon>Leisingera</taxon>
    </lineage>
</organism>
<evidence type="ECO:0000256" key="2">
    <source>
        <dbReference type="ARBA" id="ARBA00022908"/>
    </source>
</evidence>
<reference evidence="8 9" key="1">
    <citation type="submission" date="2021-06" db="EMBL/GenBank/DDBJ databases">
        <title>50 bacteria genomes isolated from Dapeng, Shenzhen, China.</title>
        <authorList>
            <person name="Zheng W."/>
            <person name="Yu S."/>
            <person name="Huang Y."/>
        </authorList>
    </citation>
    <scope>NUCLEOTIDE SEQUENCE [LARGE SCALE GENOMIC DNA]</scope>
    <source>
        <strain evidence="8 9">DP1N14-2</strain>
    </source>
</reference>
<dbReference type="InterPro" id="IPR011010">
    <property type="entry name" value="DNA_brk_join_enz"/>
</dbReference>
<dbReference type="InterPro" id="IPR010998">
    <property type="entry name" value="Integrase_recombinase_N"/>
</dbReference>
<evidence type="ECO:0000256" key="1">
    <source>
        <dbReference type="ARBA" id="ARBA00008857"/>
    </source>
</evidence>
<dbReference type="Pfam" id="PF00589">
    <property type="entry name" value="Phage_integrase"/>
    <property type="match status" value="1"/>
</dbReference>
<dbReference type="EMBL" id="JAHVJA010000016">
    <property type="protein sequence ID" value="MBY6142005.1"/>
    <property type="molecule type" value="Genomic_DNA"/>
</dbReference>
<evidence type="ECO:0000256" key="4">
    <source>
        <dbReference type="ARBA" id="ARBA00023172"/>
    </source>
</evidence>
<proteinExistence type="inferred from homology"/>
<protein>
    <submittedName>
        <fullName evidence="8">Tyrosine-type recombinase/integrase</fullName>
    </submittedName>
</protein>
<dbReference type="Gene3D" id="1.10.150.130">
    <property type="match status" value="1"/>
</dbReference>
<accession>A0ABS7NLD4</accession>
<name>A0ABS7NLD4_9RHOB</name>
<dbReference type="InterPro" id="IPR013762">
    <property type="entry name" value="Integrase-like_cat_sf"/>
</dbReference>
<keyword evidence="3 5" id="KW-0238">DNA-binding</keyword>
<dbReference type="InterPro" id="IPR044068">
    <property type="entry name" value="CB"/>
</dbReference>
<dbReference type="SUPFAM" id="SSF56349">
    <property type="entry name" value="DNA breaking-rejoining enzymes"/>
    <property type="match status" value="1"/>
</dbReference>
<dbReference type="Gene3D" id="3.30.160.390">
    <property type="entry name" value="Integrase, DNA-binding domain"/>
    <property type="match status" value="1"/>
</dbReference>
<evidence type="ECO:0000313" key="8">
    <source>
        <dbReference type="EMBL" id="MBY6142005.1"/>
    </source>
</evidence>
<dbReference type="RefSeq" id="WP_222509930.1">
    <property type="nucleotide sequence ID" value="NZ_JAHVJA010000016.1"/>
</dbReference>
<dbReference type="PROSITE" id="PS51900">
    <property type="entry name" value="CB"/>
    <property type="match status" value="1"/>
</dbReference>
<dbReference type="Proteomes" id="UP000766629">
    <property type="component" value="Unassembled WGS sequence"/>
</dbReference>
<evidence type="ECO:0000259" key="7">
    <source>
        <dbReference type="PROSITE" id="PS51900"/>
    </source>
</evidence>
<feature type="domain" description="Tyr recombinase" evidence="6">
    <location>
        <begin position="201"/>
        <end position="370"/>
    </location>
</feature>
<keyword evidence="4" id="KW-0233">DNA recombination</keyword>
<comment type="caution">
    <text evidence="8">The sequence shown here is derived from an EMBL/GenBank/DDBJ whole genome shotgun (WGS) entry which is preliminary data.</text>
</comment>
<evidence type="ECO:0000259" key="6">
    <source>
        <dbReference type="PROSITE" id="PS51898"/>
    </source>
</evidence>